<dbReference type="OrthoDB" id="370725at2"/>
<dbReference type="InterPro" id="IPR036388">
    <property type="entry name" value="WH-like_DNA-bd_sf"/>
</dbReference>
<evidence type="ECO:0000256" key="10">
    <source>
        <dbReference type="ARBA" id="ARBA00049348"/>
    </source>
</evidence>
<feature type="region of interest" description="Disordered" evidence="11">
    <location>
        <begin position="595"/>
        <end position="636"/>
    </location>
</feature>
<evidence type="ECO:0000256" key="3">
    <source>
        <dbReference type="ARBA" id="ARBA00009840"/>
    </source>
</evidence>
<proteinExistence type="inferred from homology"/>
<dbReference type="Gene3D" id="1.10.10.10">
    <property type="entry name" value="Winged helix-like DNA-binding domain superfamily/Winged helix DNA-binding domain"/>
    <property type="match status" value="1"/>
</dbReference>
<dbReference type="Pfam" id="PF01035">
    <property type="entry name" value="DNA_binding_1"/>
    <property type="match status" value="1"/>
</dbReference>
<dbReference type="STRING" id="1108044.GOOTI_195_00260"/>
<keyword evidence="12" id="KW-1133">Transmembrane helix</keyword>
<keyword evidence="15" id="KW-1185">Reference proteome</keyword>
<evidence type="ECO:0000256" key="1">
    <source>
        <dbReference type="ARBA" id="ARBA00001286"/>
    </source>
</evidence>
<dbReference type="GO" id="GO:0003908">
    <property type="term" value="F:methylated-DNA-[protein]-cysteine S-methyltransferase activity"/>
    <property type="evidence" value="ECO:0007669"/>
    <property type="project" value="UniProtKB-EC"/>
</dbReference>
<comment type="function">
    <text evidence="2">Involved in DNA recombination.</text>
</comment>
<keyword evidence="8" id="KW-0233">DNA recombination</keyword>
<dbReference type="EMBL" id="BAFB01000195">
    <property type="protein sequence ID" value="GAB36093.1"/>
    <property type="molecule type" value="Genomic_DNA"/>
</dbReference>
<dbReference type="InterPro" id="IPR014048">
    <property type="entry name" value="MethylDNA_cys_MeTrfase_DNA-bd"/>
</dbReference>
<dbReference type="Pfam" id="PF02646">
    <property type="entry name" value="RmuC"/>
    <property type="match status" value="1"/>
</dbReference>
<comment type="caution">
    <text evidence="14">The sequence shown here is derived from an EMBL/GenBank/DDBJ whole genome shotgun (WGS) entry which is preliminary data.</text>
</comment>
<evidence type="ECO:0000256" key="5">
    <source>
        <dbReference type="ARBA" id="ARBA00022679"/>
    </source>
</evidence>
<evidence type="ECO:0000256" key="7">
    <source>
        <dbReference type="ARBA" id="ARBA00023054"/>
    </source>
</evidence>
<evidence type="ECO:0000256" key="12">
    <source>
        <dbReference type="SAM" id="Phobius"/>
    </source>
</evidence>
<comment type="catalytic activity">
    <reaction evidence="1">
        <text>a 4-O-methyl-thymidine in DNA + L-cysteinyl-[protein] = a thymidine in DNA + S-methyl-L-cysteinyl-[protein]</text>
        <dbReference type="Rhea" id="RHEA:53428"/>
        <dbReference type="Rhea" id="RHEA-COMP:10131"/>
        <dbReference type="Rhea" id="RHEA-COMP:10132"/>
        <dbReference type="Rhea" id="RHEA-COMP:13555"/>
        <dbReference type="Rhea" id="RHEA-COMP:13556"/>
        <dbReference type="ChEBI" id="CHEBI:29950"/>
        <dbReference type="ChEBI" id="CHEBI:82612"/>
        <dbReference type="ChEBI" id="CHEBI:137386"/>
        <dbReference type="ChEBI" id="CHEBI:137387"/>
        <dbReference type="EC" id="2.1.1.63"/>
    </reaction>
</comment>
<evidence type="ECO:0000256" key="4">
    <source>
        <dbReference type="ARBA" id="ARBA00022603"/>
    </source>
</evidence>
<keyword evidence="12" id="KW-0472">Membrane</keyword>
<dbReference type="InterPro" id="IPR001497">
    <property type="entry name" value="MethylDNA_cys_MeTrfase_AS"/>
</dbReference>
<dbReference type="PANTHER" id="PTHR30563:SF0">
    <property type="entry name" value="DNA RECOMBINATION PROTEIN RMUC"/>
    <property type="match status" value="1"/>
</dbReference>
<feature type="transmembrane region" description="Helical" evidence="12">
    <location>
        <begin position="232"/>
        <end position="254"/>
    </location>
</feature>
<keyword evidence="6" id="KW-0227">DNA damage</keyword>
<dbReference type="SUPFAM" id="SSF46767">
    <property type="entry name" value="Methylated DNA-protein cysteine methyltransferase, C-terminal domain"/>
    <property type="match status" value="1"/>
</dbReference>
<keyword evidence="7" id="KW-0175">Coiled coil</keyword>
<evidence type="ECO:0000256" key="2">
    <source>
        <dbReference type="ARBA" id="ARBA00003416"/>
    </source>
</evidence>
<keyword evidence="12" id="KW-0812">Transmembrane</keyword>
<gene>
    <name evidence="14" type="ORF">GOOTI_195_00260</name>
</gene>
<evidence type="ECO:0000313" key="15">
    <source>
        <dbReference type="Proteomes" id="UP000005038"/>
    </source>
</evidence>
<organism evidence="14 15">
    <name type="scientific">Gordonia otitidis (strain DSM 44809 / CCUG 52243 / JCM 12355 / NBRC 100426 / IFM 10032)</name>
    <dbReference type="NCBI Taxonomy" id="1108044"/>
    <lineage>
        <taxon>Bacteria</taxon>
        <taxon>Bacillati</taxon>
        <taxon>Actinomycetota</taxon>
        <taxon>Actinomycetes</taxon>
        <taxon>Mycobacteriales</taxon>
        <taxon>Gordoniaceae</taxon>
        <taxon>Gordonia</taxon>
    </lineage>
</organism>
<keyword evidence="5" id="KW-0808">Transferase</keyword>
<dbReference type="PANTHER" id="PTHR30563">
    <property type="entry name" value="DNA RECOMBINATION PROTEIN RMUC"/>
    <property type="match status" value="1"/>
</dbReference>
<accession>H5TRI5</accession>
<evidence type="ECO:0000256" key="9">
    <source>
        <dbReference type="ARBA" id="ARBA00023204"/>
    </source>
</evidence>
<dbReference type="InterPro" id="IPR003798">
    <property type="entry name" value="DNA_recombination_RmuC"/>
</dbReference>
<evidence type="ECO:0000256" key="11">
    <source>
        <dbReference type="SAM" id="MobiDB-lite"/>
    </source>
</evidence>
<dbReference type="CDD" id="cd06445">
    <property type="entry name" value="ATase"/>
    <property type="match status" value="1"/>
</dbReference>
<evidence type="ECO:0000256" key="8">
    <source>
        <dbReference type="ARBA" id="ARBA00023172"/>
    </source>
</evidence>
<comment type="catalytic activity">
    <reaction evidence="10">
        <text>a 6-O-methyl-2'-deoxyguanosine in DNA + L-cysteinyl-[protein] = S-methyl-L-cysteinyl-[protein] + a 2'-deoxyguanosine in DNA</text>
        <dbReference type="Rhea" id="RHEA:24000"/>
        <dbReference type="Rhea" id="RHEA-COMP:10131"/>
        <dbReference type="Rhea" id="RHEA-COMP:10132"/>
        <dbReference type="Rhea" id="RHEA-COMP:11367"/>
        <dbReference type="Rhea" id="RHEA-COMP:11368"/>
        <dbReference type="ChEBI" id="CHEBI:29950"/>
        <dbReference type="ChEBI" id="CHEBI:82612"/>
        <dbReference type="ChEBI" id="CHEBI:85445"/>
        <dbReference type="ChEBI" id="CHEBI:85448"/>
        <dbReference type="EC" id="2.1.1.63"/>
    </reaction>
</comment>
<evidence type="ECO:0000259" key="13">
    <source>
        <dbReference type="Pfam" id="PF01035"/>
    </source>
</evidence>
<dbReference type="NCBIfam" id="TIGR00589">
    <property type="entry name" value="ogt"/>
    <property type="match status" value="1"/>
</dbReference>
<sequence>MTTLDSHAGMSCPASSAQIAAPASPDPAPDAAAAHVTISTPTGPFTAVVDDSGAVLASGWTDDVESLLPSIHRTLRPVSSRWSDSLSTVTDAVEAYYAGQLSAIDAVSVRQRSGPYMEKVWEALRQVEAGNPRSFAQLAEAAGHPTAIRATAAACTRNAVTLFVPCHRVLRQDGTVAGFRYGKALKQWLLTYETAGFRHSDRIRRPSRSPHALTCDDAVPPKHVGIDRHHQGMLFVSLALFVGLLLGAVVGWLANASRSAAAVSAARTEADALRTSQELAARSLSAASEDAARRQSTAIGSQVNHIVEPLRGVLGQLSEELRRVEHNRISAYSGLAEQVRGMHTASQQLSHETRALANALHTPHVRGRWGELQLERVVELAGMSQHCDFSTQVSAESEASGQVRPDMVIHLAGDRSIVVDAKVPLHAYLAASDSDDPDKQAAHLDTHARAVRTHIAQLASKSYWTAFANTPEMVVLFVPGDAILDAAVRADPGLIEYGFTRNVVLTTPTSLIALLRTVALGWRHDALAADAATIRELGVELHHRLASLLGHLDKMGISLRRAVESFNSTLGVVDSRVGVTARKLASLESLGVVSEPAQPSSIDVGVRSTPGTVGSPSDSTSRIPDEPDARATSTSG</sequence>
<dbReference type="InterPro" id="IPR036217">
    <property type="entry name" value="MethylDNA_cys_MeTrfase_DNAb"/>
</dbReference>
<dbReference type="GO" id="GO:0006310">
    <property type="term" value="P:DNA recombination"/>
    <property type="evidence" value="ECO:0007669"/>
    <property type="project" value="UniProtKB-KW"/>
</dbReference>
<comment type="similarity">
    <text evidence="3">Belongs to the RmuC family.</text>
</comment>
<protein>
    <recommendedName>
        <fullName evidence="13">Methylated-DNA-[protein]-cysteine S-methyltransferase DNA binding domain-containing protein</fullName>
    </recommendedName>
</protein>
<name>H5TRI5_GORO1</name>
<evidence type="ECO:0000256" key="6">
    <source>
        <dbReference type="ARBA" id="ARBA00022763"/>
    </source>
</evidence>
<dbReference type="AlphaFoldDB" id="H5TRI5"/>
<feature type="compositionally biased region" description="Polar residues" evidence="11">
    <location>
        <begin position="609"/>
        <end position="622"/>
    </location>
</feature>
<evidence type="ECO:0000313" key="14">
    <source>
        <dbReference type="EMBL" id="GAB36093.1"/>
    </source>
</evidence>
<feature type="domain" description="Methylated-DNA-[protein]-cysteine S-methyltransferase DNA binding" evidence="13">
    <location>
        <begin position="116"/>
        <end position="194"/>
    </location>
</feature>
<keyword evidence="4" id="KW-0489">Methyltransferase</keyword>
<reference evidence="14" key="1">
    <citation type="submission" date="2012-02" db="EMBL/GenBank/DDBJ databases">
        <title>Whole genome shotgun sequence of Gordonia otitidis NBRC 100426.</title>
        <authorList>
            <person name="Yoshida I."/>
            <person name="Hosoyama A."/>
            <person name="Tsuchikane K."/>
            <person name="Katsumata H."/>
            <person name="Yamazaki S."/>
            <person name="Fujita N."/>
        </authorList>
    </citation>
    <scope>NUCLEOTIDE SEQUENCE [LARGE SCALE GENOMIC DNA]</scope>
    <source>
        <strain evidence="14">NBRC 100426</strain>
    </source>
</reference>
<dbReference type="Proteomes" id="UP000005038">
    <property type="component" value="Unassembled WGS sequence"/>
</dbReference>
<dbReference type="PROSITE" id="PS00374">
    <property type="entry name" value="MGMT"/>
    <property type="match status" value="1"/>
</dbReference>
<dbReference type="GO" id="GO:0032259">
    <property type="term" value="P:methylation"/>
    <property type="evidence" value="ECO:0007669"/>
    <property type="project" value="UniProtKB-KW"/>
</dbReference>
<keyword evidence="9" id="KW-0234">DNA repair</keyword>
<dbReference type="GO" id="GO:0006281">
    <property type="term" value="P:DNA repair"/>
    <property type="evidence" value="ECO:0007669"/>
    <property type="project" value="UniProtKB-KW"/>
</dbReference>